<proteinExistence type="predicted"/>
<feature type="transmembrane region" description="Helical" evidence="1">
    <location>
        <begin position="68"/>
        <end position="87"/>
    </location>
</feature>
<feature type="transmembrane region" description="Helical" evidence="1">
    <location>
        <begin position="34"/>
        <end position="56"/>
    </location>
</feature>
<evidence type="ECO:0000313" key="4">
    <source>
        <dbReference type="Proteomes" id="UP000240912"/>
    </source>
</evidence>
<dbReference type="SUPFAM" id="SSF55874">
    <property type="entry name" value="ATPase domain of HSP90 chaperone/DNA topoisomerase II/histidine kinase"/>
    <property type="match status" value="1"/>
</dbReference>
<dbReference type="GO" id="GO:0000155">
    <property type="term" value="F:phosphorelay sensor kinase activity"/>
    <property type="evidence" value="ECO:0007669"/>
    <property type="project" value="InterPro"/>
</dbReference>
<evidence type="ECO:0000313" key="3">
    <source>
        <dbReference type="EMBL" id="PST83640.1"/>
    </source>
</evidence>
<dbReference type="Gene3D" id="3.30.565.10">
    <property type="entry name" value="Histidine kinase-like ATPase, C-terminal domain"/>
    <property type="match status" value="1"/>
</dbReference>
<sequence length="347" mass="40057">MKFNTLFFNLLFWLFYFLYQWLGLASLYGDYNGYFLNACMALPVALVFSVLTVHIFFRRLYQQGRRALFWLSLLISALLLLLVRRYVNYDVIYPRYFPHALSMSFFAPGKLLVELVNLYTITGLYALSFFIRWWYDERHRVQELLQHKTRAELDLLKAQVQPHFIFNTLNNIYSTALASSPETAALIARLSGVLDYSLYDASRDRVALSAELDYIRHYIGLQQNRYGSRLEVEMHVPDRVDDLQLAPLLLLPLVENSFKHGVATAAAAAWVQVRVYRQAGWLVVEIGNSREEAAAPFIVRGGLGLTNLRKRLQLVYPGQHELQVTVHANSCSVCLKIQTNEGKVFDR</sequence>
<dbReference type="PANTHER" id="PTHR34220">
    <property type="entry name" value="SENSOR HISTIDINE KINASE YPDA"/>
    <property type="match status" value="1"/>
</dbReference>
<dbReference type="EMBL" id="PYLS01000005">
    <property type="protein sequence ID" value="PST83640.1"/>
    <property type="molecule type" value="Genomic_DNA"/>
</dbReference>
<dbReference type="PANTHER" id="PTHR34220:SF7">
    <property type="entry name" value="SENSOR HISTIDINE KINASE YPDA"/>
    <property type="match status" value="1"/>
</dbReference>
<evidence type="ECO:0000256" key="1">
    <source>
        <dbReference type="SAM" id="Phobius"/>
    </source>
</evidence>
<gene>
    <name evidence="3" type="ORF">C7T94_13975</name>
</gene>
<keyword evidence="4" id="KW-1185">Reference proteome</keyword>
<reference evidence="3 4" key="1">
    <citation type="submission" date="2018-03" db="EMBL/GenBank/DDBJ databases">
        <authorList>
            <person name="Keele B.F."/>
        </authorList>
    </citation>
    <scope>NUCLEOTIDE SEQUENCE [LARGE SCALE GENOMIC DNA]</scope>
    <source>
        <strain evidence="3 4">YL28-9</strain>
    </source>
</reference>
<dbReference type="RefSeq" id="WP_107215902.1">
    <property type="nucleotide sequence ID" value="NZ_KZ686269.1"/>
</dbReference>
<feature type="domain" description="Signal transduction histidine kinase internal region" evidence="2">
    <location>
        <begin position="151"/>
        <end position="230"/>
    </location>
</feature>
<keyword evidence="1" id="KW-1133">Transmembrane helix</keyword>
<name>A0A2T3HMH3_9SPHI</name>
<dbReference type="InterPro" id="IPR010559">
    <property type="entry name" value="Sig_transdc_His_kin_internal"/>
</dbReference>
<dbReference type="InterPro" id="IPR050640">
    <property type="entry name" value="Bact_2-comp_sensor_kinase"/>
</dbReference>
<dbReference type="Proteomes" id="UP000240912">
    <property type="component" value="Unassembled WGS sequence"/>
</dbReference>
<dbReference type="Pfam" id="PF06580">
    <property type="entry name" value="His_kinase"/>
    <property type="match status" value="1"/>
</dbReference>
<evidence type="ECO:0000259" key="2">
    <source>
        <dbReference type="Pfam" id="PF06580"/>
    </source>
</evidence>
<organism evidence="3 4">
    <name type="scientific">Pedobacter yulinensis</name>
    <dbReference type="NCBI Taxonomy" id="2126353"/>
    <lineage>
        <taxon>Bacteria</taxon>
        <taxon>Pseudomonadati</taxon>
        <taxon>Bacteroidota</taxon>
        <taxon>Sphingobacteriia</taxon>
        <taxon>Sphingobacteriales</taxon>
        <taxon>Sphingobacteriaceae</taxon>
        <taxon>Pedobacter</taxon>
    </lineage>
</organism>
<dbReference type="OrthoDB" id="9792992at2"/>
<dbReference type="InterPro" id="IPR036890">
    <property type="entry name" value="HATPase_C_sf"/>
</dbReference>
<dbReference type="AlphaFoldDB" id="A0A2T3HMH3"/>
<comment type="caution">
    <text evidence="3">The sequence shown here is derived from an EMBL/GenBank/DDBJ whole genome shotgun (WGS) entry which is preliminary data.</text>
</comment>
<keyword evidence="1" id="KW-0472">Membrane</keyword>
<keyword evidence="1" id="KW-0812">Transmembrane</keyword>
<keyword evidence="3" id="KW-0418">Kinase</keyword>
<protein>
    <submittedName>
        <fullName evidence="3">Sensor histidine kinase</fullName>
    </submittedName>
</protein>
<feature type="transmembrane region" description="Helical" evidence="1">
    <location>
        <begin position="116"/>
        <end position="135"/>
    </location>
</feature>
<accession>A0A2T3HMH3</accession>
<feature type="transmembrane region" description="Helical" evidence="1">
    <location>
        <begin position="7"/>
        <end position="28"/>
    </location>
</feature>
<keyword evidence="3" id="KW-0808">Transferase</keyword>
<dbReference type="GO" id="GO:0016020">
    <property type="term" value="C:membrane"/>
    <property type="evidence" value="ECO:0007669"/>
    <property type="project" value="InterPro"/>
</dbReference>